<proteinExistence type="inferred from homology"/>
<organism evidence="4">
    <name type="scientific">uncultured Thermomicrobiales bacterium</name>
    <dbReference type="NCBI Taxonomy" id="1645740"/>
    <lineage>
        <taxon>Bacteria</taxon>
        <taxon>Pseudomonadati</taxon>
        <taxon>Thermomicrobiota</taxon>
        <taxon>Thermomicrobia</taxon>
        <taxon>Thermomicrobiales</taxon>
        <taxon>environmental samples</taxon>
    </lineage>
</organism>
<dbReference type="SUPFAM" id="SSF53383">
    <property type="entry name" value="PLP-dependent transferases"/>
    <property type="match status" value="1"/>
</dbReference>
<keyword evidence="2 3" id="KW-0663">Pyridoxal phosphate</keyword>
<evidence type="ECO:0000256" key="1">
    <source>
        <dbReference type="ARBA" id="ARBA00001933"/>
    </source>
</evidence>
<comment type="cofactor">
    <cofactor evidence="1">
        <name>pyridoxal 5'-phosphate</name>
        <dbReference type="ChEBI" id="CHEBI:597326"/>
    </cofactor>
</comment>
<dbReference type="Gene3D" id="3.90.1150.10">
    <property type="entry name" value="Aspartate Aminotransferase, domain 1"/>
    <property type="match status" value="1"/>
</dbReference>
<dbReference type="Pfam" id="PF00202">
    <property type="entry name" value="Aminotran_3"/>
    <property type="match status" value="1"/>
</dbReference>
<evidence type="ECO:0000256" key="3">
    <source>
        <dbReference type="RuleBase" id="RU003560"/>
    </source>
</evidence>
<reference evidence="4" key="1">
    <citation type="submission" date="2020-02" db="EMBL/GenBank/DDBJ databases">
        <authorList>
            <person name="Meier V. D."/>
        </authorList>
    </citation>
    <scope>NUCLEOTIDE SEQUENCE</scope>
    <source>
        <strain evidence="4">AVDCRST_MAG43</strain>
    </source>
</reference>
<protein>
    <submittedName>
        <fullName evidence="4">Aminotransferase, Class III pyridoxal-phosphate dependent</fullName>
    </submittedName>
</protein>
<dbReference type="GO" id="GO:0008483">
    <property type="term" value="F:transaminase activity"/>
    <property type="evidence" value="ECO:0007669"/>
    <property type="project" value="UniProtKB-KW"/>
</dbReference>
<dbReference type="AlphaFoldDB" id="A0A6J4UEV4"/>
<accession>A0A6J4UEV4</accession>
<keyword evidence="4" id="KW-0032">Aminotransferase</keyword>
<dbReference type="PANTHER" id="PTHR43713:SF3">
    <property type="entry name" value="GLUTAMATE-1-SEMIALDEHYDE 2,1-AMINOMUTASE 1, CHLOROPLASTIC-RELATED"/>
    <property type="match status" value="1"/>
</dbReference>
<comment type="similarity">
    <text evidence="3">Belongs to the class-III pyridoxal-phosphate-dependent aminotransferase family.</text>
</comment>
<dbReference type="InterPro" id="IPR049704">
    <property type="entry name" value="Aminotrans_3_PPA_site"/>
</dbReference>
<dbReference type="InterPro" id="IPR015422">
    <property type="entry name" value="PyrdxlP-dep_Trfase_small"/>
</dbReference>
<dbReference type="PANTHER" id="PTHR43713">
    <property type="entry name" value="GLUTAMATE-1-SEMIALDEHYDE 2,1-AMINOMUTASE"/>
    <property type="match status" value="1"/>
</dbReference>
<dbReference type="PROSITE" id="PS00600">
    <property type="entry name" value="AA_TRANSFER_CLASS_3"/>
    <property type="match status" value="1"/>
</dbReference>
<dbReference type="InterPro" id="IPR015424">
    <property type="entry name" value="PyrdxlP-dep_Trfase"/>
</dbReference>
<dbReference type="InterPro" id="IPR005814">
    <property type="entry name" value="Aminotrans_3"/>
</dbReference>
<dbReference type="EMBL" id="CADCWI010000043">
    <property type="protein sequence ID" value="CAA9548703.1"/>
    <property type="molecule type" value="Genomic_DNA"/>
</dbReference>
<dbReference type="InterPro" id="IPR015421">
    <property type="entry name" value="PyrdxlP-dep_Trfase_major"/>
</dbReference>
<sequence>MAATAPSSTIQSDYEGAFAGSHAMHERARRVISGGITHDGRYLKPFPPYIVRAQGAHKWDVDGHELIDYAVGHGSLIFGHNDPDLTAALQGQAPQGTHFGAGHEGEVAWAEQVVKLVPSAEQVRFTASGTESTLLAMRIARGYTEKTTILKFEGHFHGWQDYALKGEKPPFERTTVPGIPRETLGTVAVLPANDLAMLEERLVQGDVAGVIIEPSGASWATIPLKRDFLGQVRLLTEKYNAVLIFDEVITGFRWAPGGAQERFGVTPDLTTMAKIIAGGMPGGAVAGTTELMQMIAFKDEPGWNADRRVPQAGTYNANPLAAAAGLACLRKCEDPAVQQHCDALAQQVRSGLNEVFDRLDVPVFAWGESSVFHIALGERASNRGSGDLHTPEGVSPEFLKGSGGDALAQTFEIGMLLEGVHLFHSGGFFSTAHMGDDVERTITATERVVERMREQRLLG</sequence>
<name>A0A6J4UEV4_9BACT</name>
<evidence type="ECO:0000313" key="4">
    <source>
        <dbReference type="EMBL" id="CAA9548703.1"/>
    </source>
</evidence>
<dbReference type="Gene3D" id="3.40.640.10">
    <property type="entry name" value="Type I PLP-dependent aspartate aminotransferase-like (Major domain)"/>
    <property type="match status" value="1"/>
</dbReference>
<dbReference type="GO" id="GO:0030170">
    <property type="term" value="F:pyridoxal phosphate binding"/>
    <property type="evidence" value="ECO:0007669"/>
    <property type="project" value="InterPro"/>
</dbReference>
<evidence type="ECO:0000256" key="2">
    <source>
        <dbReference type="ARBA" id="ARBA00022898"/>
    </source>
</evidence>
<gene>
    <name evidence="4" type="ORF">AVDCRST_MAG43-861</name>
</gene>
<keyword evidence="4" id="KW-0808">Transferase</keyword>